<dbReference type="PANTHER" id="PTHR34308">
    <property type="entry name" value="COBALAMIN BIOSYNTHESIS PROTEIN CBIB"/>
    <property type="match status" value="1"/>
</dbReference>
<comment type="similarity">
    <text evidence="3">Belongs to the CobD/CbiB family.</text>
</comment>
<dbReference type="EMBL" id="ADLN01000081">
    <property type="protein sequence ID" value="EHI58982.1"/>
    <property type="molecule type" value="Genomic_DNA"/>
</dbReference>
<dbReference type="HOGENOM" id="CLU_2532753_0_0_9"/>
<dbReference type="InterPro" id="IPR004485">
    <property type="entry name" value="Cobalamin_biosynth_CobD/CbiB"/>
</dbReference>
<keyword evidence="4" id="KW-1003">Cell membrane</keyword>
<keyword evidence="6 9" id="KW-0812">Transmembrane</keyword>
<dbReference type="GO" id="GO:0048472">
    <property type="term" value="F:threonine-phosphate decarboxylase activity"/>
    <property type="evidence" value="ECO:0007669"/>
    <property type="project" value="InterPro"/>
</dbReference>
<comment type="subcellular location">
    <subcellularLocation>
        <location evidence="1">Cell membrane</location>
        <topology evidence="1">Multi-pass membrane protein</topology>
    </subcellularLocation>
</comment>
<dbReference type="GO" id="GO:0009236">
    <property type="term" value="P:cobalamin biosynthetic process"/>
    <property type="evidence" value="ECO:0007669"/>
    <property type="project" value="UniProtKB-UniPathway"/>
</dbReference>
<evidence type="ECO:0000256" key="7">
    <source>
        <dbReference type="ARBA" id="ARBA00022989"/>
    </source>
</evidence>
<dbReference type="AlphaFoldDB" id="G5IHQ9"/>
<protein>
    <recommendedName>
        <fullName evidence="12">Cobalamin biosynthesis protein CobD</fullName>
    </recommendedName>
</protein>
<comment type="caution">
    <text evidence="10">The sequence shown here is derived from an EMBL/GenBank/DDBJ whole genome shotgun (WGS) entry which is preliminary data.</text>
</comment>
<dbReference type="GO" id="GO:0005886">
    <property type="term" value="C:plasma membrane"/>
    <property type="evidence" value="ECO:0007669"/>
    <property type="project" value="UniProtKB-SubCell"/>
</dbReference>
<evidence type="ECO:0000256" key="5">
    <source>
        <dbReference type="ARBA" id="ARBA00022573"/>
    </source>
</evidence>
<dbReference type="RefSeq" id="WP_006781070.1">
    <property type="nucleotide sequence ID" value="NZ_JH379027.1"/>
</dbReference>
<evidence type="ECO:0000313" key="11">
    <source>
        <dbReference type="Proteomes" id="UP000005384"/>
    </source>
</evidence>
<dbReference type="UniPathway" id="UPA00148"/>
<keyword evidence="8 9" id="KW-0472">Membrane</keyword>
<evidence type="ECO:0000256" key="2">
    <source>
        <dbReference type="ARBA" id="ARBA00004953"/>
    </source>
</evidence>
<organism evidence="10 11">
    <name type="scientific">Hungatella hathewayi WAL-18680</name>
    <dbReference type="NCBI Taxonomy" id="742737"/>
    <lineage>
        <taxon>Bacteria</taxon>
        <taxon>Bacillati</taxon>
        <taxon>Bacillota</taxon>
        <taxon>Clostridia</taxon>
        <taxon>Lachnospirales</taxon>
        <taxon>Lachnospiraceae</taxon>
        <taxon>Hungatella</taxon>
    </lineage>
</organism>
<gene>
    <name evidence="10" type="ORF">HMPREF9473_03094</name>
</gene>
<evidence type="ECO:0000256" key="4">
    <source>
        <dbReference type="ARBA" id="ARBA00022475"/>
    </source>
</evidence>
<keyword evidence="5" id="KW-0169">Cobalamin biosynthesis</keyword>
<proteinExistence type="inferred from homology"/>
<feature type="transmembrane region" description="Helical" evidence="9">
    <location>
        <begin position="66"/>
        <end position="82"/>
    </location>
</feature>
<evidence type="ECO:0000313" key="10">
    <source>
        <dbReference type="EMBL" id="EHI58982.1"/>
    </source>
</evidence>
<reference evidence="10 11" key="1">
    <citation type="submission" date="2011-08" db="EMBL/GenBank/DDBJ databases">
        <title>The Genome Sequence of Clostridium hathewayi WAL-18680.</title>
        <authorList>
            <consortium name="The Broad Institute Genome Sequencing Platform"/>
            <person name="Earl A."/>
            <person name="Ward D."/>
            <person name="Feldgarden M."/>
            <person name="Gevers D."/>
            <person name="Finegold S.M."/>
            <person name="Summanen P.H."/>
            <person name="Molitoris D.R."/>
            <person name="Song M."/>
            <person name="Daigneault M."/>
            <person name="Allen-Vercoe E."/>
            <person name="Young S.K."/>
            <person name="Zeng Q."/>
            <person name="Gargeya S."/>
            <person name="Fitzgerald M."/>
            <person name="Haas B."/>
            <person name="Abouelleil A."/>
            <person name="Alvarado L."/>
            <person name="Arachchi H.M."/>
            <person name="Berlin A."/>
            <person name="Brown A."/>
            <person name="Chapman S.B."/>
            <person name="Chen Z."/>
            <person name="Dunbar C."/>
            <person name="Freedman E."/>
            <person name="Gearin G."/>
            <person name="Gellesch M."/>
            <person name="Goldberg J."/>
            <person name="Griggs A."/>
            <person name="Gujja S."/>
            <person name="Heiman D."/>
            <person name="Howarth C."/>
            <person name="Larson L."/>
            <person name="Lui A."/>
            <person name="MacDonald P.J.P."/>
            <person name="Montmayeur A."/>
            <person name="Murphy C."/>
            <person name="Neiman D."/>
            <person name="Pearson M."/>
            <person name="Priest M."/>
            <person name="Roberts A."/>
            <person name="Saif S."/>
            <person name="Shea T."/>
            <person name="Shenoy N."/>
            <person name="Sisk P."/>
            <person name="Stolte C."/>
            <person name="Sykes S."/>
            <person name="Wortman J."/>
            <person name="Nusbaum C."/>
            <person name="Birren B."/>
        </authorList>
    </citation>
    <scope>NUCLEOTIDE SEQUENCE [LARGE SCALE GENOMIC DNA]</scope>
    <source>
        <strain evidence="10 11">WAL-18680</strain>
    </source>
</reference>
<dbReference type="Pfam" id="PF03186">
    <property type="entry name" value="CobD_Cbib"/>
    <property type="match status" value="1"/>
</dbReference>
<evidence type="ECO:0000256" key="3">
    <source>
        <dbReference type="ARBA" id="ARBA00006263"/>
    </source>
</evidence>
<sequence>AIRIYRRDRRNHKSPNSAQTEAVCAGAFQVQLAGNAWYFGTLYEKPTIGDDIRPIEADDIQRANRLLYMTSVLAVLVFAVLGW</sequence>
<dbReference type="Proteomes" id="UP000005384">
    <property type="component" value="Unassembled WGS sequence"/>
</dbReference>
<evidence type="ECO:0000256" key="9">
    <source>
        <dbReference type="SAM" id="Phobius"/>
    </source>
</evidence>
<dbReference type="PANTHER" id="PTHR34308:SF1">
    <property type="entry name" value="COBALAMIN BIOSYNTHESIS PROTEIN CBIB"/>
    <property type="match status" value="1"/>
</dbReference>
<evidence type="ECO:0000256" key="8">
    <source>
        <dbReference type="ARBA" id="ARBA00023136"/>
    </source>
</evidence>
<name>G5IHQ9_9FIRM</name>
<comment type="pathway">
    <text evidence="2">Cofactor biosynthesis; adenosylcobalamin biosynthesis.</text>
</comment>
<keyword evidence="7 9" id="KW-1133">Transmembrane helix</keyword>
<feature type="non-terminal residue" evidence="10">
    <location>
        <position position="1"/>
    </location>
</feature>
<accession>G5IHQ9</accession>
<keyword evidence="11" id="KW-1185">Reference proteome</keyword>
<evidence type="ECO:0000256" key="6">
    <source>
        <dbReference type="ARBA" id="ARBA00022692"/>
    </source>
</evidence>
<evidence type="ECO:0008006" key="12">
    <source>
        <dbReference type="Google" id="ProtNLM"/>
    </source>
</evidence>
<evidence type="ECO:0000256" key="1">
    <source>
        <dbReference type="ARBA" id="ARBA00004651"/>
    </source>
</evidence>
<dbReference type="PATRIC" id="fig|742737.3.peg.3069"/>